<organism evidence="2 3">
    <name type="scientific">Sphingomonas canadensis</name>
    <dbReference type="NCBI Taxonomy" id="1219257"/>
    <lineage>
        <taxon>Bacteria</taxon>
        <taxon>Pseudomonadati</taxon>
        <taxon>Pseudomonadota</taxon>
        <taxon>Alphaproteobacteria</taxon>
        <taxon>Sphingomonadales</taxon>
        <taxon>Sphingomonadaceae</taxon>
        <taxon>Sphingomonas</taxon>
    </lineage>
</organism>
<proteinExistence type="predicted"/>
<dbReference type="RefSeq" id="WP_264945081.1">
    <property type="nucleotide sequence ID" value="NZ_JAPDRA010000007.1"/>
</dbReference>
<evidence type="ECO:0000313" key="3">
    <source>
        <dbReference type="Proteomes" id="UP001596977"/>
    </source>
</evidence>
<dbReference type="InterPro" id="IPR014567">
    <property type="entry name" value="UCP031900"/>
</dbReference>
<feature type="domain" description="Phytase-like" evidence="1">
    <location>
        <begin position="68"/>
        <end position="319"/>
    </location>
</feature>
<dbReference type="Pfam" id="PF13449">
    <property type="entry name" value="Phytase-like"/>
    <property type="match status" value="1"/>
</dbReference>
<comment type="caution">
    <text evidence="2">The sequence shown here is derived from an EMBL/GenBank/DDBJ whole genome shotgun (WGS) entry which is preliminary data.</text>
</comment>
<evidence type="ECO:0000313" key="2">
    <source>
        <dbReference type="EMBL" id="MFD0947610.1"/>
    </source>
</evidence>
<protein>
    <submittedName>
        <fullName evidence="2">Esterase-like activity of phytase family protein</fullName>
    </submittedName>
</protein>
<sequence length="351" mass="37993">MRRAAALIPLMFLLLLLPSSSWLQRLTLGPVAQMRAIPVPFDPGDPARVRTGALTWLGGVALESEDPAFGGFSAMSVDGDRFTLVSDGGNIVRFRMGADWQPRAVEFADLAEGPGTGLGKADRDAESMARDPATGQVWIGYESYNAIWRYGPDLAKAQAHARPRPMAGWGYNGGIESLARMPDGSFVAIAETEPGGAGGTRAGVRFLGDPADPRTRAYRFALVQPEDGYNPSDAVPLPDGRLLVLLRKLSPESLLRFTFRDLFSAKLLLVEPRDIRPGARVRGIDLATIGPPLTRDNLEALAVAREGTDTVLWIASDDNRAFFERSLLLKFRLDLPPRAPAKPVKPAARAP</sequence>
<dbReference type="EMBL" id="JBHTJG010000007">
    <property type="protein sequence ID" value="MFD0947610.1"/>
    <property type="molecule type" value="Genomic_DNA"/>
</dbReference>
<name>A0ABW3HB04_9SPHN</name>
<dbReference type="PIRSF" id="PIRSF031900">
    <property type="entry name" value="UCP031900"/>
    <property type="match status" value="1"/>
</dbReference>
<keyword evidence="3" id="KW-1185">Reference proteome</keyword>
<dbReference type="InterPro" id="IPR027372">
    <property type="entry name" value="Phytase-like_dom"/>
</dbReference>
<dbReference type="SUPFAM" id="SSF75011">
    <property type="entry name" value="3-carboxy-cis,cis-mucoante lactonizing enzyme"/>
    <property type="match status" value="1"/>
</dbReference>
<reference evidence="3" key="1">
    <citation type="journal article" date="2019" name="Int. J. Syst. Evol. Microbiol.">
        <title>The Global Catalogue of Microorganisms (GCM) 10K type strain sequencing project: providing services to taxonomists for standard genome sequencing and annotation.</title>
        <authorList>
            <consortium name="The Broad Institute Genomics Platform"/>
            <consortium name="The Broad Institute Genome Sequencing Center for Infectious Disease"/>
            <person name="Wu L."/>
            <person name="Ma J."/>
        </authorList>
    </citation>
    <scope>NUCLEOTIDE SEQUENCE [LARGE SCALE GENOMIC DNA]</scope>
    <source>
        <strain evidence="3">CCUG 62982</strain>
    </source>
</reference>
<gene>
    <name evidence="2" type="ORF">ACFQ1E_14770</name>
</gene>
<dbReference type="Proteomes" id="UP001596977">
    <property type="component" value="Unassembled WGS sequence"/>
</dbReference>
<evidence type="ECO:0000259" key="1">
    <source>
        <dbReference type="Pfam" id="PF13449"/>
    </source>
</evidence>
<accession>A0ABW3HB04</accession>